<organism evidence="2 3">
    <name type="scientific">Fuerstiella marisgermanici</name>
    <dbReference type="NCBI Taxonomy" id="1891926"/>
    <lineage>
        <taxon>Bacteria</taxon>
        <taxon>Pseudomonadati</taxon>
        <taxon>Planctomycetota</taxon>
        <taxon>Planctomycetia</taxon>
        <taxon>Planctomycetales</taxon>
        <taxon>Planctomycetaceae</taxon>
        <taxon>Fuerstiella</taxon>
    </lineage>
</organism>
<dbReference type="KEGG" id="fmr:Fuma_03969"/>
<dbReference type="Gene3D" id="2.60.120.620">
    <property type="entry name" value="q2cbj1_9rhob like domain"/>
    <property type="match status" value="1"/>
</dbReference>
<reference evidence="2 3" key="1">
    <citation type="journal article" date="2016" name="Front. Microbiol.">
        <title>Fuerstia marisgermanicae gen. nov., sp. nov., an Unusual Member of the Phylum Planctomycetes from the German Wadden Sea.</title>
        <authorList>
            <person name="Kohn T."/>
            <person name="Heuer A."/>
            <person name="Jogler M."/>
            <person name="Vollmers J."/>
            <person name="Boedeker C."/>
            <person name="Bunk B."/>
            <person name="Rast P."/>
            <person name="Borchert D."/>
            <person name="Glockner I."/>
            <person name="Freese H.M."/>
            <person name="Klenk H.P."/>
            <person name="Overmann J."/>
            <person name="Kaster A.K."/>
            <person name="Rohde M."/>
            <person name="Wiegand S."/>
            <person name="Jogler C."/>
        </authorList>
    </citation>
    <scope>NUCLEOTIDE SEQUENCE [LARGE SCALE GENOMIC DNA]</scope>
    <source>
        <strain evidence="2 3">NH11</strain>
    </source>
</reference>
<dbReference type="STRING" id="1891926.Fuma_03969"/>
<dbReference type="PANTHER" id="PTHR20883">
    <property type="entry name" value="PHYTANOYL-COA DIOXYGENASE DOMAIN CONTAINING 1"/>
    <property type="match status" value="1"/>
</dbReference>
<dbReference type="InterPro" id="IPR008775">
    <property type="entry name" value="Phytyl_CoA_dOase-like"/>
</dbReference>
<dbReference type="Proteomes" id="UP000187735">
    <property type="component" value="Chromosome"/>
</dbReference>
<proteinExistence type="predicted"/>
<comment type="cofactor">
    <cofactor evidence="1">
        <name>Fe(2+)</name>
        <dbReference type="ChEBI" id="CHEBI:29033"/>
    </cofactor>
</comment>
<dbReference type="AlphaFoldDB" id="A0A1P8WJW5"/>
<name>A0A1P8WJW5_9PLAN</name>
<dbReference type="EMBL" id="CP017641">
    <property type="protein sequence ID" value="APZ94341.1"/>
    <property type="molecule type" value="Genomic_DNA"/>
</dbReference>
<dbReference type="OrthoDB" id="9814777at2"/>
<keyword evidence="3" id="KW-1185">Reference proteome</keyword>
<dbReference type="GO" id="GO:0016706">
    <property type="term" value="F:2-oxoglutarate-dependent dioxygenase activity"/>
    <property type="evidence" value="ECO:0007669"/>
    <property type="project" value="UniProtKB-ARBA"/>
</dbReference>
<evidence type="ECO:0000313" key="3">
    <source>
        <dbReference type="Proteomes" id="UP000187735"/>
    </source>
</evidence>
<dbReference type="GO" id="GO:0005506">
    <property type="term" value="F:iron ion binding"/>
    <property type="evidence" value="ECO:0007669"/>
    <property type="project" value="UniProtKB-ARBA"/>
</dbReference>
<sequence>MQDLAEFSEPVSDLFSSDAVNAPRLSDEAIQRFERDGFVVGPRLLDDRQTQQLRDELAELTDPEHAGRELWYEYNSNESADPNLVLFHALGAWRLRPGFHDALWNPAFTVPASQLLGGDVRFWHDQLFCKPAKHGGVVAWHQDYSYWTRTKPMAHLTCWVGLDDASVDNGCIHYVPGSHKWNLLPVTGLAGDMTAIKDALNDEQWELFNNPVAVELKAGECVFHHPLTVHGSFENRTDRPRRAMVLNVVKDGVCSDSDQPLLNGTDVVPPGQPLGGKFFPLLFKQ</sequence>
<accession>A0A1P8WJW5</accession>
<evidence type="ECO:0000313" key="2">
    <source>
        <dbReference type="EMBL" id="APZ94341.1"/>
    </source>
</evidence>
<dbReference type="PANTHER" id="PTHR20883:SF48">
    <property type="entry name" value="ECTOINE DIOXYGENASE"/>
    <property type="match status" value="1"/>
</dbReference>
<evidence type="ECO:0000256" key="1">
    <source>
        <dbReference type="ARBA" id="ARBA00001954"/>
    </source>
</evidence>
<gene>
    <name evidence="2" type="ORF">Fuma_03969</name>
</gene>
<dbReference type="Pfam" id="PF05721">
    <property type="entry name" value="PhyH"/>
    <property type="match status" value="1"/>
</dbReference>
<dbReference type="RefSeq" id="WP_077025662.1">
    <property type="nucleotide sequence ID" value="NZ_CP017641.1"/>
</dbReference>
<protein>
    <submittedName>
        <fullName evidence="2">Ectoine hydroxylase</fullName>
    </submittedName>
</protein>
<dbReference type="SUPFAM" id="SSF51197">
    <property type="entry name" value="Clavaminate synthase-like"/>
    <property type="match status" value="1"/>
</dbReference>